<evidence type="ECO:0000259" key="2">
    <source>
        <dbReference type="PROSITE" id="PS50980"/>
    </source>
</evidence>
<dbReference type="PANTHER" id="PTHR43842:SF2">
    <property type="entry name" value="PROPIONYL-COA CARBOXYLASE BETA CHAIN, MITOCHONDRIAL"/>
    <property type="match status" value="1"/>
</dbReference>
<feature type="domain" description="CoA carboxyltransferase N-terminal" evidence="2">
    <location>
        <begin position="1"/>
        <end position="250"/>
    </location>
</feature>
<dbReference type="AlphaFoldDB" id="A0A7G9W5E3"/>
<organism evidence="4 5">
    <name type="scientific">Alkalicella caledoniensis</name>
    <dbReference type="NCBI Taxonomy" id="2731377"/>
    <lineage>
        <taxon>Bacteria</taxon>
        <taxon>Bacillati</taxon>
        <taxon>Bacillota</taxon>
        <taxon>Clostridia</taxon>
        <taxon>Eubacteriales</taxon>
        <taxon>Proteinivoracaceae</taxon>
        <taxon>Alkalicella</taxon>
    </lineage>
</organism>
<dbReference type="PROSITE" id="PS50989">
    <property type="entry name" value="COA_CT_CTER"/>
    <property type="match status" value="1"/>
</dbReference>
<evidence type="ECO:0000256" key="1">
    <source>
        <dbReference type="SAM" id="MobiDB-lite"/>
    </source>
</evidence>
<dbReference type="GO" id="GO:0009317">
    <property type="term" value="C:acetyl-CoA carboxylase complex"/>
    <property type="evidence" value="ECO:0007669"/>
    <property type="project" value="TreeGrafter"/>
</dbReference>
<evidence type="ECO:0000313" key="5">
    <source>
        <dbReference type="Proteomes" id="UP000516160"/>
    </source>
</evidence>
<dbReference type="Gene3D" id="3.90.226.10">
    <property type="entry name" value="2-enoyl-CoA Hydratase, Chain A, domain 1"/>
    <property type="match status" value="2"/>
</dbReference>
<dbReference type="SUPFAM" id="SSF52096">
    <property type="entry name" value="ClpP/crotonase"/>
    <property type="match status" value="2"/>
</dbReference>
<evidence type="ECO:0000259" key="3">
    <source>
        <dbReference type="PROSITE" id="PS50989"/>
    </source>
</evidence>
<reference evidence="4 5" key="1">
    <citation type="submission" date="2020-07" db="EMBL/GenBank/DDBJ databases">
        <title>Alkalicella. sp. LB2 genome.</title>
        <authorList>
            <person name="Postec A."/>
            <person name="Quemeneur M."/>
        </authorList>
    </citation>
    <scope>NUCLEOTIDE SEQUENCE [LARGE SCALE GENOMIC DNA]</scope>
    <source>
        <strain evidence="4 5">LB2</strain>
    </source>
</reference>
<evidence type="ECO:0000313" key="4">
    <source>
        <dbReference type="EMBL" id="QNO13905.1"/>
    </source>
</evidence>
<sequence>MTMDLNDLREKIHQGGGPKRIEKQHQKGKMTARERIEFLLDKKSFVELNTFVTHQNPDLGELPGEGVVTGYGTINSKMVYIFAQDFTVSGGALGKMHAQKICNVMDLAAQSGCPIIGLNDSGGARIQEGVDSLHGYGEIFYRNTIFSGVIPQISVIMGPCAGGAVYSPAITDFILMSRDTSQMFITGPEVIKSVTGEKVNFQELGGADVHSSLSGVAHLVGDNERATLNLLKKLLRYIPQNNLEVPAKMGFTRPRKKASAVVPKNPNQGYDVVELIESIVDDTSFLEIHKGFAKNAVVGFATMEGNVVGVVANQPKFMAGCLDIDSSDKIARFVRFLDSFNIPLLTFVDVPGYLPGVGQEHQGIIRHGAKVLYSYADATIPKITVVVRKGYGGSFVAMGSKALKADMVYAWPQSEIAVMGPKGAVNILYKEELKNLNKQEQEIKRDELLKKYIDKFANPFVAASKGMVDEVINPDETRDYILNSLMLLAKKQTSKPSKKHGNIPL</sequence>
<dbReference type="InterPro" id="IPR034733">
    <property type="entry name" value="AcCoA_carboxyl_beta"/>
</dbReference>
<dbReference type="EMBL" id="CP058559">
    <property type="protein sequence ID" value="QNO13905.1"/>
    <property type="molecule type" value="Genomic_DNA"/>
</dbReference>
<feature type="region of interest" description="Disordered" evidence="1">
    <location>
        <begin position="1"/>
        <end position="28"/>
    </location>
</feature>
<keyword evidence="5" id="KW-1185">Reference proteome</keyword>
<dbReference type="Proteomes" id="UP000516160">
    <property type="component" value="Chromosome"/>
</dbReference>
<dbReference type="Pfam" id="PF01039">
    <property type="entry name" value="Carboxyl_trans"/>
    <property type="match status" value="1"/>
</dbReference>
<dbReference type="InterPro" id="IPR011762">
    <property type="entry name" value="COA_CT_N"/>
</dbReference>
<proteinExistence type="predicted"/>
<protein>
    <submittedName>
        <fullName evidence="4">Acyl-CoA carboxylase subunit beta</fullName>
    </submittedName>
</protein>
<name>A0A7G9W5E3_ALKCA</name>
<dbReference type="FunFam" id="3.90.226.10:FF:000016">
    <property type="entry name" value="Propionyl-CoA carboxylase, beta subunit"/>
    <property type="match status" value="1"/>
</dbReference>
<gene>
    <name evidence="4" type="ORF">HYG86_03540</name>
</gene>
<dbReference type="PANTHER" id="PTHR43842">
    <property type="entry name" value="PROPIONYL-COA CARBOXYLASE BETA CHAIN"/>
    <property type="match status" value="1"/>
</dbReference>
<dbReference type="InterPro" id="IPR011763">
    <property type="entry name" value="COA_CT_C"/>
</dbReference>
<feature type="domain" description="CoA carboxyltransferase C-terminal" evidence="3">
    <location>
        <begin position="253"/>
        <end position="499"/>
    </location>
</feature>
<accession>A0A7G9W5E3</accession>
<dbReference type="InterPro" id="IPR029045">
    <property type="entry name" value="ClpP/crotonase-like_dom_sf"/>
</dbReference>
<dbReference type="InterPro" id="IPR051047">
    <property type="entry name" value="AccD/PCCB"/>
</dbReference>
<dbReference type="GO" id="GO:0004658">
    <property type="term" value="F:propionyl-CoA carboxylase activity"/>
    <property type="evidence" value="ECO:0007669"/>
    <property type="project" value="TreeGrafter"/>
</dbReference>
<dbReference type="PROSITE" id="PS50980">
    <property type="entry name" value="COA_CT_NTER"/>
    <property type="match status" value="1"/>
</dbReference>
<dbReference type="KEGG" id="acae:HYG86_03540"/>